<dbReference type="AlphaFoldDB" id="A0A0L8G930"/>
<evidence type="ECO:0000256" key="1">
    <source>
        <dbReference type="SAM" id="MobiDB-lite"/>
    </source>
</evidence>
<feature type="region of interest" description="Disordered" evidence="1">
    <location>
        <begin position="246"/>
        <end position="271"/>
    </location>
</feature>
<accession>A0A0L8G930</accession>
<evidence type="ECO:0000313" key="2">
    <source>
        <dbReference type="EMBL" id="KOF73070.1"/>
    </source>
</evidence>
<name>A0A0L8G930_OCTBM</name>
<proteinExistence type="predicted"/>
<evidence type="ECO:0008006" key="3">
    <source>
        <dbReference type="Google" id="ProtNLM"/>
    </source>
</evidence>
<dbReference type="EMBL" id="KQ423341">
    <property type="protein sequence ID" value="KOF73070.1"/>
    <property type="molecule type" value="Genomic_DNA"/>
</dbReference>
<gene>
    <name evidence="2" type="ORF">OCBIM_22038445mg</name>
</gene>
<feature type="compositionally biased region" description="Polar residues" evidence="1">
    <location>
        <begin position="255"/>
        <end position="265"/>
    </location>
</feature>
<organism evidence="2">
    <name type="scientific">Octopus bimaculoides</name>
    <name type="common">California two-spotted octopus</name>
    <dbReference type="NCBI Taxonomy" id="37653"/>
    <lineage>
        <taxon>Eukaryota</taxon>
        <taxon>Metazoa</taxon>
        <taxon>Spiralia</taxon>
        <taxon>Lophotrochozoa</taxon>
        <taxon>Mollusca</taxon>
        <taxon>Cephalopoda</taxon>
        <taxon>Coleoidea</taxon>
        <taxon>Octopodiformes</taxon>
        <taxon>Octopoda</taxon>
        <taxon>Incirrata</taxon>
        <taxon>Octopodidae</taxon>
        <taxon>Octopus</taxon>
    </lineage>
</organism>
<sequence>MAEKRTVELIKLFREQMEQQMQQHKRDMDTLLKLFGASQVEGDSSGYFSAASTTVSIPPFAAFDSTTELWPDYWSRFCTFVAANAVPEQSIAQVFLTNQTATIYKQLANLATQQNPPKDINNLTMNEIVDFMKEQFNPKLFIVREHFKFWSDMQRKPGETLQELVASIRQDVATCDFPSITNPQHETLRQRFRCSVNNEAILKALFKIKDTELDFARAVQVAIETEDAAKVAKETVYGSKTKQVYKVQQNKNKSPQKNHQQSYSTDQEKCY</sequence>
<protein>
    <recommendedName>
        <fullName evidence="3">Retrotransposon gag domain-containing protein</fullName>
    </recommendedName>
</protein>
<dbReference type="OrthoDB" id="6149033at2759"/>
<reference evidence="2" key="1">
    <citation type="submission" date="2015-07" db="EMBL/GenBank/DDBJ databases">
        <title>MeaNS - Measles Nucleotide Surveillance Program.</title>
        <authorList>
            <person name="Tran T."/>
            <person name="Druce J."/>
        </authorList>
    </citation>
    <scope>NUCLEOTIDE SEQUENCE</scope>
    <source>
        <strain evidence="2">UCB-OBI-ISO-001</strain>
        <tissue evidence="2">Gonad</tissue>
    </source>
</reference>